<feature type="domain" description="Voltage-dependent L-type calcium channel IQ-associated" evidence="12">
    <location>
        <begin position="1527"/>
        <end position="1577"/>
    </location>
</feature>
<organism evidence="13 14">
    <name type="scientific">Triparma retinervis</name>
    <dbReference type="NCBI Taxonomy" id="2557542"/>
    <lineage>
        <taxon>Eukaryota</taxon>
        <taxon>Sar</taxon>
        <taxon>Stramenopiles</taxon>
        <taxon>Ochrophyta</taxon>
        <taxon>Bolidophyceae</taxon>
        <taxon>Parmales</taxon>
        <taxon>Triparmaceae</taxon>
        <taxon>Triparma</taxon>
    </lineage>
</organism>
<evidence type="ECO:0000259" key="11">
    <source>
        <dbReference type="Pfam" id="PF00520"/>
    </source>
</evidence>
<feature type="transmembrane region" description="Helical" evidence="10">
    <location>
        <begin position="56"/>
        <end position="75"/>
    </location>
</feature>
<feature type="transmembrane region" description="Helical" evidence="10">
    <location>
        <begin position="1362"/>
        <end position="1387"/>
    </location>
</feature>
<dbReference type="InterPro" id="IPR043203">
    <property type="entry name" value="VGCC_Ca_Na"/>
</dbReference>
<evidence type="ECO:0000256" key="8">
    <source>
        <dbReference type="ARBA" id="ARBA00023303"/>
    </source>
</evidence>
<feature type="domain" description="Ion transport" evidence="11">
    <location>
        <begin position="500"/>
        <end position="753"/>
    </location>
</feature>
<dbReference type="EMBL" id="BRXZ01002528">
    <property type="protein sequence ID" value="GMH64147.1"/>
    <property type="molecule type" value="Genomic_DNA"/>
</dbReference>
<evidence type="ECO:0000313" key="14">
    <source>
        <dbReference type="Proteomes" id="UP001165082"/>
    </source>
</evidence>
<dbReference type="Proteomes" id="UP001165082">
    <property type="component" value="Unassembled WGS sequence"/>
</dbReference>
<comment type="caution">
    <text evidence="13">The sequence shown here is derived from an EMBL/GenBank/DDBJ whole genome shotgun (WGS) entry which is preliminary data.</text>
</comment>
<feature type="compositionally biased region" description="Basic and acidic residues" evidence="9">
    <location>
        <begin position="8"/>
        <end position="17"/>
    </location>
</feature>
<feature type="compositionally biased region" description="Basic and acidic residues" evidence="9">
    <location>
        <begin position="1699"/>
        <end position="1726"/>
    </location>
</feature>
<evidence type="ECO:0000256" key="3">
    <source>
        <dbReference type="ARBA" id="ARBA00022692"/>
    </source>
</evidence>
<keyword evidence="3 10" id="KW-0812">Transmembrane</keyword>
<feature type="domain" description="Ion transport" evidence="11">
    <location>
        <begin position="1247"/>
        <end position="1515"/>
    </location>
</feature>
<dbReference type="PANTHER" id="PTHR10037">
    <property type="entry name" value="VOLTAGE-GATED CATION CHANNEL CALCIUM AND SODIUM"/>
    <property type="match status" value="1"/>
</dbReference>
<dbReference type="Gene3D" id="1.10.287.70">
    <property type="match status" value="4"/>
</dbReference>
<feature type="domain" description="Ion transport" evidence="11">
    <location>
        <begin position="55"/>
        <end position="468"/>
    </location>
</feature>
<feature type="domain" description="Ion transport" evidence="11">
    <location>
        <begin position="864"/>
        <end position="1195"/>
    </location>
</feature>
<comment type="subcellular location">
    <subcellularLocation>
        <location evidence="1">Membrane</location>
        <topology evidence="1">Multi-pass membrane protein</topology>
    </subcellularLocation>
</comment>
<evidence type="ECO:0000256" key="10">
    <source>
        <dbReference type="SAM" id="Phobius"/>
    </source>
</evidence>
<feature type="transmembrane region" description="Helical" evidence="10">
    <location>
        <begin position="435"/>
        <end position="457"/>
    </location>
</feature>
<dbReference type="InterPro" id="IPR005821">
    <property type="entry name" value="Ion_trans_dom"/>
</dbReference>
<feature type="region of interest" description="Disordered" evidence="9">
    <location>
        <begin position="1"/>
        <end position="24"/>
    </location>
</feature>
<evidence type="ECO:0000259" key="12">
    <source>
        <dbReference type="Pfam" id="PF16905"/>
    </source>
</evidence>
<evidence type="ECO:0000256" key="7">
    <source>
        <dbReference type="ARBA" id="ARBA00023136"/>
    </source>
</evidence>
<feature type="transmembrane region" description="Helical" evidence="10">
    <location>
        <begin position="1277"/>
        <end position="1295"/>
    </location>
</feature>
<evidence type="ECO:0000313" key="13">
    <source>
        <dbReference type="EMBL" id="GMH64147.1"/>
    </source>
</evidence>
<reference evidence="13" key="1">
    <citation type="submission" date="2022-07" db="EMBL/GenBank/DDBJ databases">
        <title>Genome analysis of Parmales, a sister group of diatoms, reveals the evolutionary specialization of diatoms from phago-mixotrophs to photoautotrophs.</title>
        <authorList>
            <person name="Ban H."/>
            <person name="Sato S."/>
            <person name="Yoshikawa S."/>
            <person name="Kazumasa Y."/>
            <person name="Nakamura Y."/>
            <person name="Ichinomiya M."/>
            <person name="Saitoh K."/>
            <person name="Sato N."/>
            <person name="Blanc-Mathieu R."/>
            <person name="Endo H."/>
            <person name="Kuwata A."/>
            <person name="Ogata H."/>
        </authorList>
    </citation>
    <scope>NUCLEOTIDE SEQUENCE</scope>
</reference>
<dbReference type="FunFam" id="1.20.120.350:FF:000095">
    <property type="entry name" value="Voltage-gated Ca2+ channel, alpha subunit"/>
    <property type="match status" value="1"/>
</dbReference>
<dbReference type="OrthoDB" id="431720at2759"/>
<feature type="transmembrane region" description="Helical" evidence="10">
    <location>
        <begin position="501"/>
        <end position="519"/>
    </location>
</feature>
<keyword evidence="8" id="KW-0407">Ion channel</keyword>
<dbReference type="Pfam" id="PF00520">
    <property type="entry name" value="Ion_trans"/>
    <property type="match status" value="4"/>
</dbReference>
<feature type="compositionally biased region" description="Basic and acidic residues" evidence="9">
    <location>
        <begin position="796"/>
        <end position="813"/>
    </location>
</feature>
<feature type="transmembrane region" description="Helical" evidence="10">
    <location>
        <begin position="1315"/>
        <end position="1341"/>
    </location>
</feature>
<sequence length="1726" mass="192608">MSAATIHPEAKSDKEGAEDAGDAWPPADLMEKSLNIFDKGSGLRQFCLNLATPNNWFDMFILFCIVANSLVMAMTDYSNVNGMKPNRPADDADRWEPSTDGSPMNQFVEACEYPFNIIFIIECLVKVVALGFLGKKGSSAYIRDPWNKLDFVVVIISVIGMLPGLPNLSVLRTFRVLRPLRTLAKSPGLRKIIGAVIDSIPDLANVIVLLTFVLLIFAIAGLVFWNGILHARCRLTPFPVRMPADCNANSTSDACWQTFLGDVTTYYDTHWDYENNVGKESYDPASDDYRCLDADGTAIPVEDPSDPPTWTKDSSPWSVAQDCIWPLFEDDTRACSLTGSGMHGCRYHAAASGVNAVCGSDFDELGNQRFIESAIPYGSVDRTLMAVYNEDMQFGYTSYDNIFVAFVTTFQSCSMEGWTTVMYHTMDAWSVVPSVLIFVVLVLIGGNIVLNLVLAVVTSSLDKLEEDEEEEEEEEQQPAGEEKAEEVEVHTGLKGFVKNPVFGNFIMICILLNTIILAMDHDGIEENEGLVNGLDMINVILTFVFLAEMILNIAGLGPKEYFSDAFSCFDATIVVISMIDFAMSSSKSEEDEGGGGGGAISALRGARLLRILKMAKEWETMQTLLGLIAKTVLEIGNFGILLFLFIFIYSLCGMQFFANRMRFDDNGWKIDISDYEAWENAPDHPQHHFDDIAWAMVTVFQILTGEDWNAAMYDGVRSAKIPELAIIFYLSLVIFGAFIVMNLFLAILLGNFEGNDDIVQNKEEARFTEFSNETTIEDLAIAKDLGKKWKRKASANHEEIEKDAAPKPEKESTPEGLDAIPDATEEIPMTEEELKKYNYEKSVSCFIFAHTNPIREMCRQLSSHKLFDSFILGCILISSFCLALDNPLNDPDGGLANALVAIDLVFSIIFMVELVTKVISLGFILHPGSYLRDPWNMLDSAIVLISILSLSGAVDGGSLKALRTFRVLRPLRMIKRFPELKLVVDALVSSVPGALNVMVISCLFLLLFAILGVSFYKGKFNMCDIELEEQPLQDFLNQYPLADGTWNETLLTWDNFDSATGGRYSNVFDSTLRNNAACDLVKSPPKNIYGPNDMTSKLICDCLDPDAWGLVTDGQTFDDVIQAFSTLFEITTTEGWTAVTYAAVDNMGKHMQPKRDAGKSHIIFFVLFMLVGAFFVMELFVGVVIDNFNRLKETKGGNIFMTESQEEWAKTQTFIMKIKPEKKIHPPTSGFGALWCYNFVMPNLNPKFDQSIMACIIGNSVVMAMQHHGQSEVFSNFIEGMNYLFAFIFSVEAILKLNAMGWKYFRDSWNKFDFIVVLGTNIGILIKLLTGGGVGAVASIVRMFRIGRLVRLINSAKSIRMLFNTLITSIPSMANIGFLLFILFFIFSVMGVQSYAMVMEGDNLSTHANFRTIGESFILLFRFATGENWNGYMHTMLSTTDGCTPVKDMKYNATQPWCITEADYMLPHGCTEINGCGDSLSIPPHLFFYMFTLMVTFVMLNLFVGVVLGAFENSEEGDILGPEDLDKFIEVWGQFDPEATFLIKVNDLKQFVDDLDKPMGFGKEYQAKEEEVMQRMRETGMWEIPYVQGEGGEPMIHITHVATAMAKRLVQEKQGEDFKDLDDNHPNMVNLNTRMLSSVRNIKVIDKACIGDLFLAEADKKLKEMRLIKALTPAGTFNVDKSPVAPSKKPVVEAPADGGEVKVENEEEKKEEEKKEEKKEEADEAV</sequence>
<dbReference type="Pfam" id="PF16905">
    <property type="entry name" value="GPHH"/>
    <property type="match status" value="1"/>
</dbReference>
<evidence type="ECO:0000256" key="5">
    <source>
        <dbReference type="ARBA" id="ARBA00022989"/>
    </source>
</evidence>
<protein>
    <submittedName>
        <fullName evidence="13">Uncharacterized protein</fullName>
    </submittedName>
</protein>
<dbReference type="SUPFAM" id="SSF81324">
    <property type="entry name" value="Voltage-gated potassium channels"/>
    <property type="match status" value="4"/>
</dbReference>
<evidence type="ECO:0000256" key="1">
    <source>
        <dbReference type="ARBA" id="ARBA00004141"/>
    </source>
</evidence>
<accession>A0A9W7A758</accession>
<feature type="transmembrane region" description="Helical" evidence="10">
    <location>
        <begin position="937"/>
        <end position="954"/>
    </location>
</feature>
<keyword evidence="6" id="KW-0406">Ion transport</keyword>
<feature type="transmembrane region" description="Helical" evidence="10">
    <location>
        <begin position="726"/>
        <end position="752"/>
    </location>
</feature>
<keyword evidence="14" id="KW-1185">Reference proteome</keyword>
<dbReference type="GO" id="GO:0001518">
    <property type="term" value="C:voltage-gated sodium channel complex"/>
    <property type="evidence" value="ECO:0007669"/>
    <property type="project" value="TreeGrafter"/>
</dbReference>
<feature type="transmembrane region" description="Helical" evidence="10">
    <location>
        <begin position="531"/>
        <end position="555"/>
    </location>
</feature>
<evidence type="ECO:0000256" key="4">
    <source>
        <dbReference type="ARBA" id="ARBA00022737"/>
    </source>
</evidence>
<keyword evidence="7 10" id="KW-0472">Membrane</keyword>
<keyword evidence="2" id="KW-0813">Transport</keyword>
<feature type="transmembrane region" description="Helical" evidence="10">
    <location>
        <begin position="1487"/>
        <end position="1511"/>
    </location>
</feature>
<dbReference type="GO" id="GO:0005248">
    <property type="term" value="F:voltage-gated sodium channel activity"/>
    <property type="evidence" value="ECO:0007669"/>
    <property type="project" value="TreeGrafter"/>
</dbReference>
<evidence type="ECO:0000256" key="9">
    <source>
        <dbReference type="SAM" id="MobiDB-lite"/>
    </source>
</evidence>
<name>A0A9W7A758_9STRA</name>
<dbReference type="PANTHER" id="PTHR10037:SF62">
    <property type="entry name" value="SODIUM CHANNEL PROTEIN 60E"/>
    <property type="match status" value="1"/>
</dbReference>
<evidence type="ECO:0000256" key="2">
    <source>
        <dbReference type="ARBA" id="ARBA00022448"/>
    </source>
</evidence>
<feature type="transmembrane region" description="Helical" evidence="10">
    <location>
        <begin position="994"/>
        <end position="1016"/>
    </location>
</feature>
<feature type="region of interest" description="Disordered" evidence="9">
    <location>
        <begin position="1678"/>
        <end position="1726"/>
    </location>
</feature>
<dbReference type="Gene3D" id="1.20.120.350">
    <property type="entry name" value="Voltage-gated potassium channels. Chain C"/>
    <property type="match status" value="4"/>
</dbReference>
<feature type="compositionally biased region" description="Acidic residues" evidence="9">
    <location>
        <begin position="464"/>
        <end position="476"/>
    </location>
</feature>
<feature type="transmembrane region" description="Helical" evidence="10">
    <location>
        <begin position="203"/>
        <end position="225"/>
    </location>
</feature>
<keyword evidence="5 10" id="KW-1133">Transmembrane helix</keyword>
<dbReference type="InterPro" id="IPR027359">
    <property type="entry name" value="Volt_channel_dom_sf"/>
</dbReference>
<dbReference type="GO" id="GO:0022843">
    <property type="term" value="F:voltage-gated monoatomic cation channel activity"/>
    <property type="evidence" value="ECO:0007669"/>
    <property type="project" value="UniProtKB-ARBA"/>
</dbReference>
<feature type="transmembrane region" description="Helical" evidence="10">
    <location>
        <begin position="113"/>
        <end position="134"/>
    </location>
</feature>
<proteinExistence type="predicted"/>
<dbReference type="Gene3D" id="1.10.238.10">
    <property type="entry name" value="EF-hand"/>
    <property type="match status" value="1"/>
</dbReference>
<feature type="transmembrane region" description="Helical" evidence="10">
    <location>
        <begin position="638"/>
        <end position="658"/>
    </location>
</feature>
<keyword evidence="4" id="KW-0677">Repeat</keyword>
<feature type="transmembrane region" description="Helical" evidence="10">
    <location>
        <begin position="146"/>
        <end position="165"/>
    </location>
</feature>
<gene>
    <name evidence="13" type="ORF">TrRE_jg11629</name>
</gene>
<feature type="region of interest" description="Disordered" evidence="9">
    <location>
        <begin position="464"/>
        <end position="485"/>
    </location>
</feature>
<feature type="region of interest" description="Disordered" evidence="9">
    <location>
        <begin position="796"/>
        <end position="824"/>
    </location>
</feature>
<feature type="transmembrane region" description="Helical" evidence="10">
    <location>
        <begin position="904"/>
        <end position="925"/>
    </location>
</feature>
<feature type="transmembrane region" description="Helical" evidence="10">
    <location>
        <begin position="1162"/>
        <end position="1185"/>
    </location>
</feature>
<dbReference type="InterPro" id="IPR031649">
    <property type="entry name" value="GPHH_dom"/>
</dbReference>
<evidence type="ECO:0000256" key="6">
    <source>
        <dbReference type="ARBA" id="ARBA00023065"/>
    </source>
</evidence>